<keyword evidence="1" id="KW-0645">Protease</keyword>
<dbReference type="PROSITE" id="PS50240">
    <property type="entry name" value="TRYPSIN_DOM"/>
    <property type="match status" value="1"/>
</dbReference>
<dbReference type="Pfam" id="PF00089">
    <property type="entry name" value="Trypsin"/>
    <property type="match status" value="1"/>
</dbReference>
<keyword evidence="3" id="KW-0720">Serine protease</keyword>
<dbReference type="InterPro" id="IPR043504">
    <property type="entry name" value="Peptidase_S1_PA_chymotrypsin"/>
</dbReference>
<dbReference type="GeneID" id="105362012"/>
<accession>A0AAJ7DV79</accession>
<evidence type="ECO:0000256" key="4">
    <source>
        <dbReference type="ARBA" id="ARBA00023157"/>
    </source>
</evidence>
<dbReference type="AlphaFoldDB" id="A0AAJ7DV79"/>
<dbReference type="GO" id="GO:0006508">
    <property type="term" value="P:proteolysis"/>
    <property type="evidence" value="ECO:0007669"/>
    <property type="project" value="UniProtKB-KW"/>
</dbReference>
<dbReference type="RefSeq" id="XP_011497640.1">
    <property type="nucleotide sequence ID" value="XM_011499338.1"/>
</dbReference>
<evidence type="ECO:0000256" key="3">
    <source>
        <dbReference type="ARBA" id="ARBA00022825"/>
    </source>
</evidence>
<keyword evidence="5" id="KW-0732">Signal</keyword>
<dbReference type="CDD" id="cd00190">
    <property type="entry name" value="Tryp_SPc"/>
    <property type="match status" value="1"/>
</dbReference>
<organism evidence="7 8">
    <name type="scientific">Ceratosolen solmsi marchali</name>
    <dbReference type="NCBI Taxonomy" id="326594"/>
    <lineage>
        <taxon>Eukaryota</taxon>
        <taxon>Metazoa</taxon>
        <taxon>Ecdysozoa</taxon>
        <taxon>Arthropoda</taxon>
        <taxon>Hexapoda</taxon>
        <taxon>Insecta</taxon>
        <taxon>Pterygota</taxon>
        <taxon>Neoptera</taxon>
        <taxon>Endopterygota</taxon>
        <taxon>Hymenoptera</taxon>
        <taxon>Apocrita</taxon>
        <taxon>Proctotrupomorpha</taxon>
        <taxon>Chalcidoidea</taxon>
        <taxon>Agaonidae</taxon>
        <taxon>Agaoninae</taxon>
        <taxon>Ceratosolen</taxon>
    </lineage>
</organism>
<feature type="chain" id="PRO_5042609445" evidence="5">
    <location>
        <begin position="21"/>
        <end position="255"/>
    </location>
</feature>
<dbReference type="FunFam" id="2.40.10.10:FF:000068">
    <property type="entry name" value="transmembrane protease serine 2"/>
    <property type="match status" value="1"/>
</dbReference>
<evidence type="ECO:0000256" key="2">
    <source>
        <dbReference type="ARBA" id="ARBA00022801"/>
    </source>
</evidence>
<dbReference type="Proteomes" id="UP000695007">
    <property type="component" value="Unplaced"/>
</dbReference>
<dbReference type="Gene3D" id="2.40.10.10">
    <property type="entry name" value="Trypsin-like serine proteases"/>
    <property type="match status" value="1"/>
</dbReference>
<proteinExistence type="predicted"/>
<feature type="domain" description="Peptidase S1" evidence="6">
    <location>
        <begin position="25"/>
        <end position="254"/>
    </location>
</feature>
<dbReference type="InterPro" id="IPR018114">
    <property type="entry name" value="TRYPSIN_HIS"/>
</dbReference>
<dbReference type="InterPro" id="IPR050430">
    <property type="entry name" value="Peptidase_S1"/>
</dbReference>
<feature type="signal peptide" evidence="5">
    <location>
        <begin position="1"/>
        <end position="20"/>
    </location>
</feature>
<dbReference type="GO" id="GO:0004252">
    <property type="term" value="F:serine-type endopeptidase activity"/>
    <property type="evidence" value="ECO:0007669"/>
    <property type="project" value="InterPro"/>
</dbReference>
<evidence type="ECO:0000256" key="5">
    <source>
        <dbReference type="SAM" id="SignalP"/>
    </source>
</evidence>
<name>A0AAJ7DV79_9HYME</name>
<reference evidence="8" key="1">
    <citation type="submission" date="2025-08" db="UniProtKB">
        <authorList>
            <consortium name="RefSeq"/>
        </authorList>
    </citation>
    <scope>IDENTIFICATION</scope>
</reference>
<evidence type="ECO:0000313" key="8">
    <source>
        <dbReference type="RefSeq" id="XP_011497640.1"/>
    </source>
</evidence>
<gene>
    <name evidence="8" type="primary">LOC105362012</name>
</gene>
<dbReference type="KEGG" id="csol:105362012"/>
<dbReference type="PANTHER" id="PTHR24276:SF96">
    <property type="entry name" value="PEPTIDASE S1 DOMAIN-CONTAINING PROTEIN"/>
    <property type="match status" value="1"/>
</dbReference>
<evidence type="ECO:0000256" key="1">
    <source>
        <dbReference type="ARBA" id="ARBA00022670"/>
    </source>
</evidence>
<sequence length="255" mass="28424">MMYFHNIIYLCLLLCTGGLCKKERIVGGLETSITSYPHVVSIRNYTTNSFICAGSIISQWNILTAAHCLFLLQNYNDVRIYSGTSSSSSINAIHHGVDYVVFHPDFAFNPEQNLFLHNIAIIKVRSRIFLSVTQAIIALPTAVPFSETVSYIVGWGEVDTADSAIIKPILTMSTAIFINSQDCGTYYQILVYDSQICTVSLPGVGVYAGDAGGSVTRRGELQGIISYTFNRLPRMPTIHTKVFYYLNFIRHHMIV</sequence>
<dbReference type="InterPro" id="IPR001254">
    <property type="entry name" value="Trypsin_dom"/>
</dbReference>
<keyword evidence="4" id="KW-1015">Disulfide bond</keyword>
<dbReference type="PANTHER" id="PTHR24276">
    <property type="entry name" value="POLYSERASE-RELATED"/>
    <property type="match status" value="1"/>
</dbReference>
<evidence type="ECO:0000259" key="6">
    <source>
        <dbReference type="PROSITE" id="PS50240"/>
    </source>
</evidence>
<dbReference type="SUPFAM" id="SSF50494">
    <property type="entry name" value="Trypsin-like serine proteases"/>
    <property type="match status" value="1"/>
</dbReference>
<keyword evidence="2" id="KW-0378">Hydrolase</keyword>
<protein>
    <submittedName>
        <fullName evidence="8">Chymotrypsin-2-like</fullName>
    </submittedName>
</protein>
<keyword evidence="7" id="KW-1185">Reference proteome</keyword>
<dbReference type="SMART" id="SM00020">
    <property type="entry name" value="Tryp_SPc"/>
    <property type="match status" value="1"/>
</dbReference>
<evidence type="ECO:0000313" key="7">
    <source>
        <dbReference type="Proteomes" id="UP000695007"/>
    </source>
</evidence>
<dbReference type="InterPro" id="IPR009003">
    <property type="entry name" value="Peptidase_S1_PA"/>
</dbReference>
<dbReference type="PROSITE" id="PS00134">
    <property type="entry name" value="TRYPSIN_HIS"/>
    <property type="match status" value="1"/>
</dbReference>